<name>A0A0G4MMH3_VERLO</name>
<accession>A0A0G4MMH3</accession>
<dbReference type="Gene3D" id="3.40.30.10">
    <property type="entry name" value="Glutaredoxin"/>
    <property type="match status" value="1"/>
</dbReference>
<dbReference type="InterPro" id="IPR036249">
    <property type="entry name" value="Thioredoxin-like_sf"/>
</dbReference>
<dbReference type="Proteomes" id="UP000044602">
    <property type="component" value="Unassembled WGS sequence"/>
</dbReference>
<gene>
    <name evidence="3" type="ORF">BN1708_006718</name>
</gene>
<evidence type="ECO:0000256" key="1">
    <source>
        <dbReference type="SAM" id="MobiDB-lite"/>
    </source>
</evidence>
<proteinExistence type="predicted"/>
<evidence type="ECO:0000256" key="2">
    <source>
        <dbReference type="SAM" id="Phobius"/>
    </source>
</evidence>
<dbReference type="PANTHER" id="PTHR45694:SF5">
    <property type="entry name" value="GLUTAREDOXIN 2"/>
    <property type="match status" value="1"/>
</dbReference>
<organism evidence="3 4">
    <name type="scientific">Verticillium longisporum</name>
    <name type="common">Verticillium dahliae var. longisporum</name>
    <dbReference type="NCBI Taxonomy" id="100787"/>
    <lineage>
        <taxon>Eukaryota</taxon>
        <taxon>Fungi</taxon>
        <taxon>Dikarya</taxon>
        <taxon>Ascomycota</taxon>
        <taxon>Pezizomycotina</taxon>
        <taxon>Sordariomycetes</taxon>
        <taxon>Hypocreomycetidae</taxon>
        <taxon>Glomerellales</taxon>
        <taxon>Plectosphaerellaceae</taxon>
        <taxon>Verticillium</taxon>
    </lineage>
</organism>
<dbReference type="AlphaFoldDB" id="A0A0G4MMH3"/>
<dbReference type="PANTHER" id="PTHR45694">
    <property type="entry name" value="GLUTAREDOXIN 2"/>
    <property type="match status" value="1"/>
</dbReference>
<keyword evidence="2" id="KW-1133">Transmembrane helix</keyword>
<keyword evidence="2" id="KW-0812">Transmembrane</keyword>
<dbReference type="EMBL" id="CVQH01023527">
    <property type="protein sequence ID" value="CRK35389.1"/>
    <property type="molecule type" value="Genomic_DNA"/>
</dbReference>
<keyword evidence="2" id="KW-0472">Membrane</keyword>
<dbReference type="GO" id="GO:0005801">
    <property type="term" value="C:cis-Golgi network"/>
    <property type="evidence" value="ECO:0007669"/>
    <property type="project" value="TreeGrafter"/>
</dbReference>
<evidence type="ECO:0000313" key="3">
    <source>
        <dbReference type="EMBL" id="CRK35389.1"/>
    </source>
</evidence>
<feature type="region of interest" description="Disordered" evidence="1">
    <location>
        <begin position="98"/>
        <end position="160"/>
    </location>
</feature>
<feature type="compositionally biased region" description="Basic and acidic residues" evidence="1">
    <location>
        <begin position="98"/>
        <end position="112"/>
    </location>
</feature>
<reference evidence="3 4" key="1">
    <citation type="submission" date="2015-05" db="EMBL/GenBank/DDBJ databases">
        <authorList>
            <person name="Wang D.B."/>
            <person name="Wang M."/>
        </authorList>
    </citation>
    <scope>NUCLEOTIDE SEQUENCE [LARGE SCALE GENOMIC DNA]</scope>
    <source>
        <strain evidence="3">VL1</strain>
    </source>
</reference>
<dbReference type="SUPFAM" id="SSF52833">
    <property type="entry name" value="Thioredoxin-like"/>
    <property type="match status" value="1"/>
</dbReference>
<dbReference type="GO" id="GO:0015038">
    <property type="term" value="F:glutathione disulfide oxidoreductase activity"/>
    <property type="evidence" value="ECO:0007669"/>
    <property type="project" value="TreeGrafter"/>
</dbReference>
<feature type="compositionally biased region" description="Basic and acidic residues" evidence="1">
    <location>
        <begin position="143"/>
        <end position="160"/>
    </location>
</feature>
<dbReference type="GO" id="GO:0034599">
    <property type="term" value="P:cellular response to oxidative stress"/>
    <property type="evidence" value="ECO:0007669"/>
    <property type="project" value="TreeGrafter"/>
</dbReference>
<protein>
    <submittedName>
        <fullName evidence="3">Uncharacterized protein</fullName>
    </submittedName>
</protein>
<dbReference type="GO" id="GO:0005796">
    <property type="term" value="C:Golgi lumen"/>
    <property type="evidence" value="ECO:0007669"/>
    <property type="project" value="TreeGrafter"/>
</dbReference>
<evidence type="ECO:0000313" key="4">
    <source>
        <dbReference type="Proteomes" id="UP000044602"/>
    </source>
</evidence>
<feature type="transmembrane region" description="Helical" evidence="2">
    <location>
        <begin position="7"/>
        <end position="25"/>
    </location>
</feature>
<sequence>MPSTRQLRTLVVGVIIGVVFVLFYTSHLRQHEVRDGRTLQDFYHKTVSGLDKKPAGAGSAAGAQAVIKDKDGDGNIDADDEKLAKDMADRLKEAAVKAKEAANKKAPLRPDDPSDIVGIGNSAAGQKKDSAAAGGGGAAAGAKDVEKKQAPAKETDEEHAVEVEVNAILKKSPGMSPSPVFFSGRGHGMGALANLALLLEKYAIDPAPYVVELDEHPIGKALQDFLAAKTGRSTVPNVLINSVSIGGFDDVHDLDEQQKLVAKIIDLGQKKIQMRQWRINLPSSALFIKKQWSMPIMLSKSPHKAVDHGLRKPHPLEGFLVLAVAPFLGHQDIQALRCTCATSRRTLDTYERSTARASICRTPLSGPAPSHHLLTSDTPARYVAPRDTYAALRELEDREREIAFLVDTSPYLRSAFTRTGIKPASRGETRRARAALKRALWICSDLADLETAQWASPDAVPRFRRHGAARPVVFRDQASFLRNFAGKREATTALAALREAQLAAVRALPARDLASLIVLGDLATRGFEDQLGTRRMAEYPRHVVNEWNVAVAENVFRHGVHFLRGQARRGTARSNSNKAGGGSAEGMEACAAAAVCDVVREMHCWEAGDEETLPGLNMTIRSAFREQVDCDPSEAVEEAVRVMMGRKGGEKK</sequence>
<dbReference type="PROSITE" id="PS51354">
    <property type="entry name" value="GLUTAREDOXIN_2"/>
    <property type="match status" value="1"/>
</dbReference>
<keyword evidence="4" id="KW-1185">Reference proteome</keyword>
<dbReference type="STRING" id="100787.A0A0G4MMH3"/>
<dbReference type="GO" id="GO:0000324">
    <property type="term" value="C:fungal-type vacuole"/>
    <property type="evidence" value="ECO:0007669"/>
    <property type="project" value="TreeGrafter"/>
</dbReference>